<organism evidence="1 2">
    <name type="scientific">Choristoneura fumiferana</name>
    <name type="common">Spruce budworm moth</name>
    <name type="synonym">Archips fumiferana</name>
    <dbReference type="NCBI Taxonomy" id="7141"/>
    <lineage>
        <taxon>Eukaryota</taxon>
        <taxon>Metazoa</taxon>
        <taxon>Ecdysozoa</taxon>
        <taxon>Arthropoda</taxon>
        <taxon>Hexapoda</taxon>
        <taxon>Insecta</taxon>
        <taxon>Pterygota</taxon>
        <taxon>Neoptera</taxon>
        <taxon>Endopterygota</taxon>
        <taxon>Lepidoptera</taxon>
        <taxon>Glossata</taxon>
        <taxon>Ditrysia</taxon>
        <taxon>Tortricoidea</taxon>
        <taxon>Tortricidae</taxon>
        <taxon>Tortricinae</taxon>
        <taxon>Choristoneura</taxon>
    </lineage>
</organism>
<sequence length="423" mass="46436">MRRGARVLALLAALAAGAGVAAPADNRTRTRAERASWQVSPSPPGAEDAPAGVPLDALEAPDALDAALGADSAPAWRELWYASLEARRRQPVLNASREDVLAQLGATAFLHCPVRHLGERGISWVRRRDWHIISSGLFMYTNDERFQVLHSEGSDDWTLQIKFVQKRDNGTYECQVPTAAGALSRLVALHVLVPEAFILGGEEHHVDAGSTISLVCIIEKSPVPPQYVFWYHNERMINYDAARGVAVSTAPGARTQSALTIRDAAPRHSGNYSCRAPNTEPAAIYVYATRWRRRCQDRGARRYGPPLARAWRCCSRPRCAAGRRGPRGPTPPTPPDAARRRPTPPDAARRRPTPPDAAQRRPTPTPLLFNISSNRPPLLSRRPSDGDVPSWFPSEQDLSRPAAFPSLSLMQQPLSYTGSKVTE</sequence>
<name>A0ACC0J595_CHOFU</name>
<evidence type="ECO:0000313" key="2">
    <source>
        <dbReference type="Proteomes" id="UP001064048"/>
    </source>
</evidence>
<proteinExistence type="predicted"/>
<accession>A0ACC0J595</accession>
<gene>
    <name evidence="1" type="ORF">MSG28_008367</name>
</gene>
<keyword evidence="2" id="KW-1185">Reference proteome</keyword>
<reference evidence="1 2" key="1">
    <citation type="journal article" date="2022" name="Genome Biol. Evol.">
        <title>The Spruce Budworm Genome: Reconstructing the Evolutionary History of Antifreeze Proteins.</title>
        <authorList>
            <person name="Beliveau C."/>
            <person name="Gagne P."/>
            <person name="Picq S."/>
            <person name="Vernygora O."/>
            <person name="Keeling C.I."/>
            <person name="Pinkney K."/>
            <person name="Doucet D."/>
            <person name="Wen F."/>
            <person name="Johnston J.S."/>
            <person name="Maaroufi H."/>
            <person name="Boyle B."/>
            <person name="Laroche J."/>
            <person name="Dewar K."/>
            <person name="Juretic N."/>
            <person name="Blackburn G."/>
            <person name="Nisole A."/>
            <person name="Brunet B."/>
            <person name="Brandao M."/>
            <person name="Lumley L."/>
            <person name="Duan J."/>
            <person name="Quan G."/>
            <person name="Lucarotti C.J."/>
            <person name="Roe A.D."/>
            <person name="Sperling F.A.H."/>
            <person name="Levesque R.C."/>
            <person name="Cusson M."/>
        </authorList>
    </citation>
    <scope>NUCLEOTIDE SEQUENCE [LARGE SCALE GENOMIC DNA]</scope>
    <source>
        <strain evidence="1">Glfc:IPQL:Cfum</strain>
    </source>
</reference>
<protein>
    <submittedName>
        <fullName evidence="1">Uncharacterized protein</fullName>
    </submittedName>
</protein>
<dbReference type="Proteomes" id="UP001064048">
    <property type="component" value="Chromosome 14"/>
</dbReference>
<dbReference type="EMBL" id="CM046114">
    <property type="protein sequence ID" value="KAI8419677.1"/>
    <property type="molecule type" value="Genomic_DNA"/>
</dbReference>
<evidence type="ECO:0000313" key="1">
    <source>
        <dbReference type="EMBL" id="KAI8419677.1"/>
    </source>
</evidence>
<comment type="caution">
    <text evidence="1">The sequence shown here is derived from an EMBL/GenBank/DDBJ whole genome shotgun (WGS) entry which is preliminary data.</text>
</comment>